<dbReference type="GO" id="GO:0009279">
    <property type="term" value="C:cell outer membrane"/>
    <property type="evidence" value="ECO:0007669"/>
    <property type="project" value="UniProtKB-SubCell"/>
</dbReference>
<evidence type="ECO:0000259" key="6">
    <source>
        <dbReference type="Pfam" id="PF07980"/>
    </source>
</evidence>
<evidence type="ECO:0000256" key="1">
    <source>
        <dbReference type="ARBA" id="ARBA00004442"/>
    </source>
</evidence>
<feature type="domain" description="SusD-like N-terminal" evidence="7">
    <location>
        <begin position="80"/>
        <end position="213"/>
    </location>
</feature>
<comment type="similarity">
    <text evidence="2">Belongs to the SusD family.</text>
</comment>
<dbReference type="Gene3D" id="1.25.40.390">
    <property type="match status" value="1"/>
</dbReference>
<dbReference type="InterPro" id="IPR011990">
    <property type="entry name" value="TPR-like_helical_dom_sf"/>
</dbReference>
<dbReference type="InterPro" id="IPR012944">
    <property type="entry name" value="SusD_RagB_dom"/>
</dbReference>
<evidence type="ECO:0000313" key="9">
    <source>
        <dbReference type="Proteomes" id="UP000619457"/>
    </source>
</evidence>
<dbReference type="Proteomes" id="UP000619457">
    <property type="component" value="Unassembled WGS sequence"/>
</dbReference>
<feature type="domain" description="RagB/SusD" evidence="6">
    <location>
        <begin position="287"/>
        <end position="621"/>
    </location>
</feature>
<evidence type="ECO:0000256" key="5">
    <source>
        <dbReference type="ARBA" id="ARBA00023237"/>
    </source>
</evidence>
<gene>
    <name evidence="8" type="ORF">GCM10007049_02220</name>
</gene>
<dbReference type="Pfam" id="PF07980">
    <property type="entry name" value="SusD_RagB"/>
    <property type="match status" value="1"/>
</dbReference>
<reference evidence="8" key="2">
    <citation type="submission" date="2020-09" db="EMBL/GenBank/DDBJ databases">
        <authorList>
            <person name="Sun Q."/>
            <person name="Kim S."/>
        </authorList>
    </citation>
    <scope>NUCLEOTIDE SEQUENCE</scope>
    <source>
        <strain evidence="8">KCTC 12368</strain>
    </source>
</reference>
<organism evidence="8 9">
    <name type="scientific">Echinicola pacifica</name>
    <dbReference type="NCBI Taxonomy" id="346377"/>
    <lineage>
        <taxon>Bacteria</taxon>
        <taxon>Pseudomonadati</taxon>
        <taxon>Bacteroidota</taxon>
        <taxon>Cytophagia</taxon>
        <taxon>Cytophagales</taxon>
        <taxon>Cyclobacteriaceae</taxon>
        <taxon>Echinicola</taxon>
    </lineage>
</organism>
<dbReference type="SUPFAM" id="SSF48452">
    <property type="entry name" value="TPR-like"/>
    <property type="match status" value="1"/>
</dbReference>
<protein>
    <submittedName>
        <fullName evidence="8">Membrane protein</fullName>
    </submittedName>
</protein>
<keyword evidence="4" id="KW-0472">Membrane</keyword>
<accession>A0A918PK89</accession>
<comment type="subcellular location">
    <subcellularLocation>
        <location evidence="1">Cell outer membrane</location>
    </subcellularLocation>
</comment>
<dbReference type="PROSITE" id="PS51257">
    <property type="entry name" value="PROKAR_LIPOPROTEIN"/>
    <property type="match status" value="1"/>
</dbReference>
<evidence type="ECO:0000313" key="8">
    <source>
        <dbReference type="EMBL" id="GGZ13939.1"/>
    </source>
</evidence>
<dbReference type="AlphaFoldDB" id="A0A918PK89"/>
<dbReference type="Pfam" id="PF14322">
    <property type="entry name" value="SusD-like_3"/>
    <property type="match status" value="1"/>
</dbReference>
<dbReference type="RefSeq" id="WP_026235894.1">
    <property type="nucleotide sequence ID" value="NZ_BMWX01000001.1"/>
</dbReference>
<keyword evidence="3" id="KW-0732">Signal</keyword>
<sequence length="622" mass="70210">MKKIILSICTCLALLTGCNDEEFLTRQPTDLLTEDQVWENEDLVLSVLADLYNRLPDYQSVEIWWEFANFDELFASNAGDYYRHQNQDYDYDDWGIWDYSYIRDINLFLVKAQEAGNLDAESRSRFIAEARFIRAMVYFEHVKRMGGVPLILEPLEYDNSGDPTYLQHPRAKEYEIYDFVISEMESIKSELPEGGTYSRATKGAALALQSRAALYAGSIAKYGQSTPNVSLPGDEVGIPLSMASDYYTLALAAAEELIKSGTYQLYNNDANRSENFANLFLTKNNNPEVIFAKDFLVQATTHGFTIDAIPRSLREENTAGGKLNPSLNLVQSFELMDNSFAPLPTTDPSGAVIYYENPQDIFSGRDPRLAGTVILPGSTFRGAEVDIWAGYKLQDGSIVTSDQLGGRATLPGQTDPEQVVGYDGPIANLEWSAQNGFYLRKYVDTQVGSGQRGTGSSVWWIRFRYAEVLLNAAEAAYELGDPVKAVNYMNQVRRRAGMPIDLTPAEMDFDRIVHERKVELSFENHILWDLKRWRLAHQVWNGEAVPLTDTPGDADAISTRVFGLKPYKIYSPGSPNHLKYVFEEFIPTPVFNAHRFRLGNYYSKISDNILTDNPKIVRNPNH</sequence>
<comment type="caution">
    <text evidence="8">The sequence shown here is derived from an EMBL/GenBank/DDBJ whole genome shotgun (WGS) entry which is preliminary data.</text>
</comment>
<evidence type="ECO:0000256" key="4">
    <source>
        <dbReference type="ARBA" id="ARBA00023136"/>
    </source>
</evidence>
<evidence type="ECO:0000256" key="2">
    <source>
        <dbReference type="ARBA" id="ARBA00006275"/>
    </source>
</evidence>
<evidence type="ECO:0000259" key="7">
    <source>
        <dbReference type="Pfam" id="PF14322"/>
    </source>
</evidence>
<name>A0A918PK89_9BACT</name>
<proteinExistence type="inferred from homology"/>
<dbReference type="EMBL" id="BMWX01000001">
    <property type="protein sequence ID" value="GGZ13939.1"/>
    <property type="molecule type" value="Genomic_DNA"/>
</dbReference>
<evidence type="ECO:0000256" key="3">
    <source>
        <dbReference type="ARBA" id="ARBA00022729"/>
    </source>
</evidence>
<keyword evidence="9" id="KW-1185">Reference proteome</keyword>
<dbReference type="InterPro" id="IPR033985">
    <property type="entry name" value="SusD-like_N"/>
</dbReference>
<reference evidence="8" key="1">
    <citation type="journal article" date="2014" name="Int. J. Syst. Evol. Microbiol.">
        <title>Complete genome sequence of Corynebacterium casei LMG S-19264T (=DSM 44701T), isolated from a smear-ripened cheese.</title>
        <authorList>
            <consortium name="US DOE Joint Genome Institute (JGI-PGF)"/>
            <person name="Walter F."/>
            <person name="Albersmeier A."/>
            <person name="Kalinowski J."/>
            <person name="Ruckert C."/>
        </authorList>
    </citation>
    <scope>NUCLEOTIDE SEQUENCE</scope>
    <source>
        <strain evidence="8">KCTC 12368</strain>
    </source>
</reference>
<keyword evidence="5" id="KW-0998">Cell outer membrane</keyword>